<dbReference type="RefSeq" id="WP_193156877.1">
    <property type="nucleotide sequence ID" value="NZ_AQGU01000029.1"/>
</dbReference>
<name>A0ABR9E4F0_9GAMM</name>
<evidence type="ECO:0000313" key="1">
    <source>
        <dbReference type="EMBL" id="MBE0361318.1"/>
    </source>
</evidence>
<protein>
    <submittedName>
        <fullName evidence="1">Uncharacterized protein</fullName>
    </submittedName>
</protein>
<comment type="caution">
    <text evidence="1">The sequence shown here is derived from an EMBL/GenBank/DDBJ whole genome shotgun (WGS) entry which is preliminary data.</text>
</comment>
<reference evidence="1 2" key="1">
    <citation type="submission" date="2015-06" db="EMBL/GenBank/DDBJ databases">
        <title>Genome sequence of Pseudoalteromonas aliena.</title>
        <authorList>
            <person name="Xie B.-B."/>
            <person name="Rong J.-C."/>
            <person name="Qin Q.-L."/>
            <person name="Zhang Y.-Z."/>
        </authorList>
    </citation>
    <scope>NUCLEOTIDE SEQUENCE [LARGE SCALE GENOMIC DNA]</scope>
    <source>
        <strain evidence="1 2">SW19</strain>
    </source>
</reference>
<dbReference type="EMBL" id="AQGU01000029">
    <property type="protein sequence ID" value="MBE0361318.1"/>
    <property type="molecule type" value="Genomic_DNA"/>
</dbReference>
<accession>A0ABR9E4F0</accession>
<proteinExistence type="predicted"/>
<sequence>MPKAIIKIKRKFLSPEVIEFTSSFDNSYVLSSIGELTQDGTIIFSRAGGIHKYLYKGEKVRLDYGKRASFSLIINEDITLEVIHIESRWLKSNFELNYNKQKLADLVFVSSFFPYSETYELITVNDNSHTSLLLFGLFSWYNYESICCL</sequence>
<organism evidence="1 2">
    <name type="scientific">Pseudoalteromonas aliena SW19</name>
    <dbReference type="NCBI Taxonomy" id="1314866"/>
    <lineage>
        <taxon>Bacteria</taxon>
        <taxon>Pseudomonadati</taxon>
        <taxon>Pseudomonadota</taxon>
        <taxon>Gammaproteobacteria</taxon>
        <taxon>Alteromonadales</taxon>
        <taxon>Pseudoalteromonadaceae</taxon>
        <taxon>Pseudoalteromonas</taxon>
    </lineage>
</organism>
<keyword evidence="2" id="KW-1185">Reference proteome</keyword>
<evidence type="ECO:0000313" key="2">
    <source>
        <dbReference type="Proteomes" id="UP000648482"/>
    </source>
</evidence>
<gene>
    <name evidence="1" type="ORF">PALI_b0271</name>
</gene>
<dbReference type="Proteomes" id="UP000648482">
    <property type="component" value="Unassembled WGS sequence"/>
</dbReference>